<dbReference type="EMBL" id="CAJNDS010002237">
    <property type="protein sequence ID" value="CAE7388161.1"/>
    <property type="molecule type" value="Genomic_DNA"/>
</dbReference>
<comment type="caution">
    <text evidence="2">The sequence shown here is derived from an EMBL/GenBank/DDBJ whole genome shotgun (WGS) entry which is preliminary data.</text>
</comment>
<feature type="region of interest" description="Disordered" evidence="1">
    <location>
        <begin position="281"/>
        <end position="304"/>
    </location>
</feature>
<name>A0A812Q216_9DINO</name>
<proteinExistence type="predicted"/>
<dbReference type="OrthoDB" id="422644at2759"/>
<dbReference type="Proteomes" id="UP000604046">
    <property type="component" value="Unassembled WGS sequence"/>
</dbReference>
<accession>A0A812Q216</accession>
<organism evidence="2 3">
    <name type="scientific">Symbiodinium natans</name>
    <dbReference type="NCBI Taxonomy" id="878477"/>
    <lineage>
        <taxon>Eukaryota</taxon>
        <taxon>Sar</taxon>
        <taxon>Alveolata</taxon>
        <taxon>Dinophyceae</taxon>
        <taxon>Suessiales</taxon>
        <taxon>Symbiodiniaceae</taxon>
        <taxon>Symbiodinium</taxon>
    </lineage>
</organism>
<protein>
    <submittedName>
        <fullName evidence="2">CEP164 protein</fullName>
    </submittedName>
</protein>
<evidence type="ECO:0000256" key="1">
    <source>
        <dbReference type="SAM" id="MobiDB-lite"/>
    </source>
</evidence>
<gene>
    <name evidence="2" type="primary">CEP164</name>
    <name evidence="2" type="ORF">SNAT2548_LOCUS21166</name>
</gene>
<sequence>MLQAPIRVYADARERATQGYGPRLPRGLDDTPEKGVVALHLASAGREAANGVYQATSKEKFGAPVYQNMRQPGFRILRDEQQNKGKVRHGWLLLSPEGEALYGLPTESATVPVCTWRCYQAEQPPPQIEAFQVLADAVNALVDALEVSVQTALAAEDWQLASSASTAALEDLCRSGQRFGDAFEGRAVRLLRCRAQASLGLRDWKAALRDAVVVLELSPGDAAEELAAAAATELGADPVELLEVIRGGGILDRCSPLSLRIVEQWVEDVVHVAEARASLRRRQEGMNTESEPLEDDGETGQPAAVAADHGRCIKPLSGSEVTDVYHRGFVAWAGFPRAEEMREPLFLHEWVLWLGSQLSILNWRLLARRKGVQLEDATPLSPRSQQRAAVEALVAAFEAAGRPAVEEPEAQDRPARCDAEAVLQQVSREVPSLRSR</sequence>
<keyword evidence="3" id="KW-1185">Reference proteome</keyword>
<dbReference type="AlphaFoldDB" id="A0A812Q216"/>
<evidence type="ECO:0000313" key="2">
    <source>
        <dbReference type="EMBL" id="CAE7388161.1"/>
    </source>
</evidence>
<reference evidence="2" key="1">
    <citation type="submission" date="2021-02" db="EMBL/GenBank/DDBJ databases">
        <authorList>
            <person name="Dougan E. K."/>
            <person name="Rhodes N."/>
            <person name="Thang M."/>
            <person name="Chan C."/>
        </authorList>
    </citation>
    <scope>NUCLEOTIDE SEQUENCE</scope>
</reference>
<evidence type="ECO:0000313" key="3">
    <source>
        <dbReference type="Proteomes" id="UP000604046"/>
    </source>
</evidence>